<reference evidence="1" key="1">
    <citation type="submission" date="2018-10" db="EMBL/GenBank/DDBJ databases">
        <title>Detection of RNA viruses in Solanum phureja tuber-seeds in Colombia.</title>
        <authorList>
            <person name="Sierra A."/>
            <person name="Gallo Y."/>
            <person name="Estrada M."/>
            <person name="Gutierrez P."/>
            <person name="Marin M."/>
        </authorList>
    </citation>
    <scope>NUCLEOTIDE SEQUENCE</scope>
    <source>
        <strain evidence="1">May8B</strain>
    </source>
</reference>
<name>A0A6B9D0H0_PLRV</name>
<evidence type="ECO:0000313" key="1">
    <source>
        <dbReference type="EMBL" id="QGW58139.1"/>
    </source>
</evidence>
<protein>
    <submittedName>
        <fullName evidence="1">Replication-associated protein</fullName>
    </submittedName>
</protein>
<dbReference type="EMBL" id="MK116549">
    <property type="protein sequence ID" value="QGW58139.1"/>
    <property type="molecule type" value="Genomic_RNA"/>
</dbReference>
<organismHost>
    <name type="scientific">Solanum tuberosum</name>
    <name type="common">Potato</name>
    <dbReference type="NCBI Taxonomy" id="4113"/>
</organismHost>
<organism evidence="1">
    <name type="scientific">Potato leafroll virus</name>
    <name type="common">PLrV</name>
    <dbReference type="NCBI Taxonomy" id="12045"/>
    <lineage>
        <taxon>Viruses</taxon>
        <taxon>Riboviria</taxon>
        <taxon>Orthornavirae</taxon>
        <taxon>Pisuviricota</taxon>
        <taxon>Pisoniviricetes</taxon>
        <taxon>Sobelivirales</taxon>
        <taxon>Solemoviridae</taxon>
        <taxon>Polerovirus</taxon>
        <taxon>Polerovirus PLRV</taxon>
    </lineage>
</organism>
<proteinExistence type="predicted"/>
<sequence length="48" mass="6092">MIMTPTRITVWRERLQQMRLQRKLLKQTQQRRLLYQLQQRKLLQQISL</sequence>
<accession>A0A6B9D0H0</accession>